<evidence type="ECO:0000313" key="5">
    <source>
        <dbReference type="RefSeq" id="XP_033238729.1"/>
    </source>
</evidence>
<keyword evidence="1" id="KW-0812">Transmembrane</keyword>
<keyword evidence="1" id="KW-0472">Membrane</keyword>
<evidence type="ECO:0000259" key="2">
    <source>
        <dbReference type="PROSITE" id="PS50076"/>
    </source>
</evidence>
<reference evidence="4 5" key="1">
    <citation type="submission" date="2025-04" db="UniProtKB">
        <authorList>
            <consortium name="RefSeq"/>
        </authorList>
    </citation>
    <scope>IDENTIFICATION</scope>
    <source>
        <strain evidence="4 5">MV-25-SWS-2005</strain>
        <tissue evidence="4 5">Whole body</tissue>
    </source>
</reference>
<keyword evidence="1" id="KW-1133">Transmembrane helix</keyword>
<dbReference type="InterPro" id="IPR051100">
    <property type="entry name" value="DnaJ_subfamily_B/C"/>
</dbReference>
<dbReference type="Pfam" id="PF00226">
    <property type="entry name" value="DnaJ"/>
    <property type="match status" value="1"/>
</dbReference>
<organism evidence="3 5">
    <name type="scientific">Drosophila pseudoobscura pseudoobscura</name>
    <name type="common">Fruit fly</name>
    <dbReference type="NCBI Taxonomy" id="46245"/>
    <lineage>
        <taxon>Eukaryota</taxon>
        <taxon>Metazoa</taxon>
        <taxon>Ecdysozoa</taxon>
        <taxon>Arthropoda</taxon>
        <taxon>Hexapoda</taxon>
        <taxon>Insecta</taxon>
        <taxon>Pterygota</taxon>
        <taxon>Neoptera</taxon>
        <taxon>Endopterygota</taxon>
        <taxon>Diptera</taxon>
        <taxon>Brachycera</taxon>
        <taxon>Muscomorpha</taxon>
        <taxon>Ephydroidea</taxon>
        <taxon>Drosophilidae</taxon>
        <taxon>Drosophila</taxon>
        <taxon>Sophophora</taxon>
    </lineage>
</organism>
<evidence type="ECO:0000313" key="3">
    <source>
        <dbReference type="Proteomes" id="UP000001819"/>
    </source>
</evidence>
<name>A0A6I8W7X2_DROPS</name>
<dbReference type="PROSITE" id="PS50076">
    <property type="entry name" value="DNAJ_2"/>
    <property type="match status" value="1"/>
</dbReference>
<dbReference type="InterPro" id="IPR036869">
    <property type="entry name" value="J_dom_sf"/>
</dbReference>
<protein>
    <submittedName>
        <fullName evidence="4 5">DnaJ homolog subfamily B member 5-like</fullName>
    </submittedName>
</protein>
<evidence type="ECO:0000256" key="1">
    <source>
        <dbReference type="SAM" id="Phobius"/>
    </source>
</evidence>
<feature type="domain" description="J" evidence="2">
    <location>
        <begin position="19"/>
        <end position="83"/>
    </location>
</feature>
<proteinExistence type="predicted"/>
<dbReference type="RefSeq" id="XP_033238729.1">
    <property type="nucleotide sequence ID" value="XM_033382838.1"/>
</dbReference>
<gene>
    <name evidence="4 5" type="primary">LOC117184569</name>
</gene>
<dbReference type="SMART" id="SM00271">
    <property type="entry name" value="DnaJ"/>
    <property type="match status" value="1"/>
</dbReference>
<evidence type="ECO:0000313" key="4">
    <source>
        <dbReference type="RefSeq" id="XP_033238728.1"/>
    </source>
</evidence>
<dbReference type="RefSeq" id="XP_033238728.1">
    <property type="nucleotide sequence ID" value="XM_033382837.1"/>
</dbReference>
<dbReference type="Gene3D" id="1.10.287.110">
    <property type="entry name" value="DnaJ domain"/>
    <property type="match status" value="1"/>
</dbReference>
<dbReference type="Proteomes" id="UP000001819">
    <property type="component" value="Chromosome X"/>
</dbReference>
<dbReference type="PANTHER" id="PTHR43908:SF3">
    <property type="entry name" value="AT29763P-RELATED"/>
    <property type="match status" value="1"/>
</dbReference>
<dbReference type="PRINTS" id="PR00625">
    <property type="entry name" value="JDOMAIN"/>
</dbReference>
<dbReference type="AlphaFoldDB" id="A0A6I8W7X2"/>
<dbReference type="GO" id="GO:0030544">
    <property type="term" value="F:Hsp70 protein binding"/>
    <property type="evidence" value="ECO:0007669"/>
    <property type="project" value="TreeGrafter"/>
</dbReference>
<dbReference type="GO" id="GO:0005789">
    <property type="term" value="C:endoplasmic reticulum membrane"/>
    <property type="evidence" value="ECO:0007669"/>
    <property type="project" value="TreeGrafter"/>
</dbReference>
<dbReference type="KEGG" id="dpo:117184569"/>
<dbReference type="CDD" id="cd06257">
    <property type="entry name" value="DnaJ"/>
    <property type="match status" value="1"/>
</dbReference>
<feature type="transmembrane region" description="Helical" evidence="1">
    <location>
        <begin position="128"/>
        <end position="148"/>
    </location>
</feature>
<keyword evidence="3" id="KW-1185">Reference proteome</keyword>
<dbReference type="InterPro" id="IPR001623">
    <property type="entry name" value="DnaJ_domain"/>
</dbReference>
<dbReference type="SUPFAM" id="SSF46565">
    <property type="entry name" value="Chaperone J-domain"/>
    <property type="match status" value="1"/>
</dbReference>
<sequence length="165" mass="18689">MNTIDQKKAVRRIHSCGNNYYKMLDVPHNATEAQILMSFKKMAKKVHPDKNFDPRATETFQALLKAKNVLLDSTMRKEFDQKLRCSYGETRWNRRGNSKRSGGSNGGSNGGLDAGRNGGRFSLFKPQWTFIVLIIFVLMAYLFSIPSYCLNSSEEVSSKVARPLT</sequence>
<accession>A0A6I8W7X2</accession>
<dbReference type="PANTHER" id="PTHR43908">
    <property type="entry name" value="AT29763P-RELATED"/>
    <property type="match status" value="1"/>
</dbReference>
<dbReference type="GO" id="GO:0071218">
    <property type="term" value="P:cellular response to misfolded protein"/>
    <property type="evidence" value="ECO:0007669"/>
    <property type="project" value="TreeGrafter"/>
</dbReference>